<organism evidence="2 3">
    <name type="scientific">Symbiodinium microadriaticum</name>
    <name type="common">Dinoflagellate</name>
    <name type="synonym">Zooxanthella microadriatica</name>
    <dbReference type="NCBI Taxonomy" id="2951"/>
    <lineage>
        <taxon>Eukaryota</taxon>
        <taxon>Sar</taxon>
        <taxon>Alveolata</taxon>
        <taxon>Dinophyceae</taxon>
        <taxon>Suessiales</taxon>
        <taxon>Symbiodiniaceae</taxon>
        <taxon>Symbiodinium</taxon>
    </lineage>
</organism>
<feature type="compositionally biased region" description="Basic and acidic residues" evidence="1">
    <location>
        <begin position="75"/>
        <end position="90"/>
    </location>
</feature>
<dbReference type="Proteomes" id="UP000186817">
    <property type="component" value="Unassembled WGS sequence"/>
</dbReference>
<comment type="caution">
    <text evidence="2">The sequence shown here is derived from an EMBL/GenBank/DDBJ whole genome shotgun (WGS) entry which is preliminary data.</text>
</comment>
<proteinExistence type="predicted"/>
<accession>A0A1Q9EMQ1</accession>
<keyword evidence="3" id="KW-1185">Reference proteome</keyword>
<evidence type="ECO:0000313" key="2">
    <source>
        <dbReference type="EMBL" id="OLQ08726.1"/>
    </source>
</evidence>
<evidence type="ECO:0000256" key="1">
    <source>
        <dbReference type="SAM" id="MobiDB-lite"/>
    </source>
</evidence>
<dbReference type="OrthoDB" id="430145at2759"/>
<dbReference type="EMBL" id="LSRX01000111">
    <property type="protein sequence ID" value="OLQ08726.1"/>
    <property type="molecule type" value="Genomic_DNA"/>
</dbReference>
<name>A0A1Q9EMQ1_SYMMI</name>
<reference evidence="2 3" key="1">
    <citation type="submission" date="2016-02" db="EMBL/GenBank/DDBJ databases">
        <title>Genome analysis of coral dinoflagellate symbionts highlights evolutionary adaptations to a symbiotic lifestyle.</title>
        <authorList>
            <person name="Aranda M."/>
            <person name="Li Y."/>
            <person name="Liew Y.J."/>
            <person name="Baumgarten S."/>
            <person name="Simakov O."/>
            <person name="Wilson M."/>
            <person name="Piel J."/>
            <person name="Ashoor H."/>
            <person name="Bougouffa S."/>
            <person name="Bajic V.B."/>
            <person name="Ryu T."/>
            <person name="Ravasi T."/>
            <person name="Bayer T."/>
            <person name="Micklem G."/>
            <person name="Kim H."/>
            <person name="Bhak J."/>
            <person name="Lajeunesse T.C."/>
            <person name="Voolstra C.R."/>
        </authorList>
    </citation>
    <scope>NUCLEOTIDE SEQUENCE [LARGE SCALE GENOMIC DNA]</scope>
    <source>
        <strain evidence="2 3">CCMP2467</strain>
    </source>
</reference>
<protein>
    <submittedName>
        <fullName evidence="2">Uncharacterized protein</fullName>
    </submittedName>
</protein>
<feature type="region of interest" description="Disordered" evidence="1">
    <location>
        <begin position="69"/>
        <end position="90"/>
    </location>
</feature>
<dbReference type="AlphaFoldDB" id="A0A1Q9EMQ1"/>
<evidence type="ECO:0000313" key="3">
    <source>
        <dbReference type="Proteomes" id="UP000186817"/>
    </source>
</evidence>
<sequence length="584" mass="64280">MSSVCQPCQQWEGVMASICNADVARFEEKEMISEVLSPEYNEQPPGGFTNACARASSSQVYEMQMQPVLPPSESQSRDMPKAPARPSDEKVQEFVRQFQQVESRQASSKEALEQISTLVEVTVDMFGTLNGALNQMKTDIGHLHANLSSLETKVSQTSVPSTLPLPASQVAEKSAGDDVVETSGKEVSLEACFGDEPVQSLQLSFTSEPTFASTTPDSDRQSELTSLDVSKISGKSSTEGPAHPHPNEALVSLINVALKHPDLSGAPLLRQWQFQQQRVKSQRELNVDLVAKKSVLAVQNQQFAALVRVAMHHGSLEGRDLLHQFESELHFEEERQSEGRAGQNSDASISFQKQFSQESSDDVLRSYGIQPSLCHQRGVVSLVQVALKHPDVNGFPLLQLWKKERVKIKSQRQLNLNCVEKKCEIHLQNRQFVALVYAALFFPNLEGAELLDKFEELQGEACEPNSPLASVNPKTFWSRSTSPSPRPSTSSSSHPTLTIAFDPQTQERLVSLVRMVVDHPELSSMELCELCRRTPRDDCRAADASAGTVQSRSRLLGTMCSTLCSPLGFFGSSFREGTAACKTA</sequence>
<gene>
    <name evidence="2" type="ORF">AK812_SmicGene7755</name>
</gene>
<feature type="region of interest" description="Disordered" evidence="1">
    <location>
        <begin position="473"/>
        <end position="497"/>
    </location>
</feature>
<feature type="compositionally biased region" description="Low complexity" evidence="1">
    <location>
        <begin position="478"/>
        <end position="493"/>
    </location>
</feature>